<dbReference type="AlphaFoldDB" id="A0A8X6KDX8"/>
<evidence type="ECO:0000313" key="2">
    <source>
        <dbReference type="Proteomes" id="UP000887116"/>
    </source>
</evidence>
<accession>A0A8X6KDX8</accession>
<keyword evidence="2" id="KW-1185">Reference proteome</keyword>
<reference evidence="1" key="1">
    <citation type="submission" date="2020-07" db="EMBL/GenBank/DDBJ databases">
        <title>Multicomponent nature underlies the extraordinary mechanical properties of spider dragline silk.</title>
        <authorList>
            <person name="Kono N."/>
            <person name="Nakamura H."/>
            <person name="Mori M."/>
            <person name="Yoshida Y."/>
            <person name="Ohtoshi R."/>
            <person name="Malay A.D."/>
            <person name="Moran D.A.P."/>
            <person name="Tomita M."/>
            <person name="Numata K."/>
            <person name="Arakawa K."/>
        </authorList>
    </citation>
    <scope>NUCLEOTIDE SEQUENCE</scope>
</reference>
<protein>
    <submittedName>
        <fullName evidence="1">Uncharacterized protein</fullName>
    </submittedName>
</protein>
<sequence length="99" mass="11403">MSKRTLGNRNASDHELVFLALENIQDEVGGGTASRPVLVDPHLKALINMQKTQQWFSCATLTTYYHSGNEARIRALNQELWFHVRNMVEARMMVWKICN</sequence>
<comment type="caution">
    <text evidence="1">The sequence shown here is derived from an EMBL/GenBank/DDBJ whole genome shotgun (WGS) entry which is preliminary data.</text>
</comment>
<proteinExistence type="predicted"/>
<dbReference type="Proteomes" id="UP000887116">
    <property type="component" value="Unassembled WGS sequence"/>
</dbReference>
<evidence type="ECO:0000313" key="1">
    <source>
        <dbReference type="EMBL" id="GFQ68988.1"/>
    </source>
</evidence>
<dbReference type="EMBL" id="BMAO01000753">
    <property type="protein sequence ID" value="GFQ68988.1"/>
    <property type="molecule type" value="Genomic_DNA"/>
</dbReference>
<dbReference type="OrthoDB" id="10302963at2759"/>
<name>A0A8X6KDX8_TRICU</name>
<gene>
    <name evidence="1" type="ORF">TNCT_642191</name>
</gene>
<organism evidence="1 2">
    <name type="scientific">Trichonephila clavata</name>
    <name type="common">Joro spider</name>
    <name type="synonym">Nephila clavata</name>
    <dbReference type="NCBI Taxonomy" id="2740835"/>
    <lineage>
        <taxon>Eukaryota</taxon>
        <taxon>Metazoa</taxon>
        <taxon>Ecdysozoa</taxon>
        <taxon>Arthropoda</taxon>
        <taxon>Chelicerata</taxon>
        <taxon>Arachnida</taxon>
        <taxon>Araneae</taxon>
        <taxon>Araneomorphae</taxon>
        <taxon>Entelegynae</taxon>
        <taxon>Araneoidea</taxon>
        <taxon>Nephilidae</taxon>
        <taxon>Trichonephila</taxon>
    </lineage>
</organism>